<evidence type="ECO:0000259" key="10">
    <source>
        <dbReference type="PROSITE" id="PS50835"/>
    </source>
</evidence>
<accession>A0ABT8X6V8</accession>
<dbReference type="InterPro" id="IPR008754">
    <property type="entry name" value="Peptidase_M43"/>
</dbReference>
<feature type="domain" description="Ig-like" evidence="10">
    <location>
        <begin position="391"/>
        <end position="510"/>
    </location>
</feature>
<dbReference type="PANTHER" id="PTHR47466">
    <property type="match status" value="1"/>
</dbReference>
<proteinExistence type="inferred from homology"/>
<evidence type="ECO:0000256" key="4">
    <source>
        <dbReference type="ARBA" id="ARBA00022729"/>
    </source>
</evidence>
<dbReference type="InterPro" id="IPR022409">
    <property type="entry name" value="PKD/Chitinase_dom"/>
</dbReference>
<keyword evidence="5" id="KW-0378">Hydrolase</keyword>
<dbReference type="PANTHER" id="PTHR47466:SF1">
    <property type="entry name" value="METALLOPROTEASE MEP1 (AFU_ORTHOLOGUE AFUA_1G07730)-RELATED"/>
    <property type="match status" value="1"/>
</dbReference>
<evidence type="ECO:0000313" key="12">
    <source>
        <dbReference type="Proteomes" id="UP001176891"/>
    </source>
</evidence>
<dbReference type="GO" id="GO:0008237">
    <property type="term" value="F:metallopeptidase activity"/>
    <property type="evidence" value="ECO:0007669"/>
    <property type="project" value="UniProtKB-KW"/>
</dbReference>
<sequence>MRIYFYFLVTIFAVFSNLCSYGQIIKPLISNNSEQGISEDQNHPINPNFCGTDFFHNEKMKNDAKYRARHKQTIQSIQKVSKQKKTLVNGVLQVPVVVHVMHKGESVGTGTNISDDDVRRGIKYLNNYWRKIEGTEGDGQGVDMKIEFALAIQDESGNCTNGIDRVDMSGVTAYVSDGVNSDDSGSGIADYEPGGGVNSLKEYSIWDPTKYYNVWIVDEIDNKNCYTGGSFTAGYAYYASSHGRPFDGSVVLICSYLNESSSTWAHEMGHAFNLAHTFDGDDSDNDGVVDQCGDDGIADTPKHMRTSSISPSIYRDCDNDDPNNCDPTFDQIINPDTGFTRNTGTHQDHMHNYMDYTGCPTEFTGGQRSVAIAALNGRRASFLTSSALSPPSTATVNFTSEASTVCLGNDLTFTDTSTCTPNSYTNEGYDDVTFLWTFDNGVDTPYTSTDQNPTIMFNNSGAYNVTLSVTNPQGTTSLTKPNSIVVASGVKAACAISSRNSNNNFSNGVTSISFNTLNNNTSTFIPNNAMQDFTCAKNTIIDVGTSYNLDVSYKSRPDGKQYLEVWIDWDNSGTFQTSNNDGINERVLTDNIAADETGTPSINITPPATAVVNTILRMRVISEFDESPNVCGNGRAQRADDYGIYVKGNGLLSVNDFNESNYKFKIIPNPVKNYLNISLDNNDVIKGYEVYDISGKKVMINSKITKNSIEVSGLSNGFYFLKIKTEAREMTGKFIKK</sequence>
<dbReference type="InterPro" id="IPR024079">
    <property type="entry name" value="MetalloPept_cat_dom_sf"/>
</dbReference>
<dbReference type="CDD" id="cd00146">
    <property type="entry name" value="PKD"/>
    <property type="match status" value="1"/>
</dbReference>
<dbReference type="PROSITE" id="PS50093">
    <property type="entry name" value="PKD"/>
    <property type="match status" value="1"/>
</dbReference>
<dbReference type="PROSITE" id="PS50835">
    <property type="entry name" value="IG_LIKE"/>
    <property type="match status" value="1"/>
</dbReference>
<keyword evidence="2" id="KW-0645">Protease</keyword>
<dbReference type="InterPro" id="IPR013783">
    <property type="entry name" value="Ig-like_fold"/>
</dbReference>
<evidence type="ECO:0000313" key="11">
    <source>
        <dbReference type="EMBL" id="MDO5989672.1"/>
    </source>
</evidence>
<evidence type="ECO:0000256" key="8">
    <source>
        <dbReference type="ARBA" id="ARBA00023157"/>
    </source>
</evidence>
<dbReference type="InterPro" id="IPR045474">
    <property type="entry name" value="GEVED"/>
</dbReference>
<comment type="similarity">
    <text evidence="1">Belongs to the peptidase M43B family.</text>
</comment>
<keyword evidence="4" id="KW-0732">Signal</keyword>
<dbReference type="SUPFAM" id="SSF55486">
    <property type="entry name" value="Metalloproteases ('zincins'), catalytic domain"/>
    <property type="match status" value="1"/>
</dbReference>
<keyword evidence="12" id="KW-1185">Reference proteome</keyword>
<dbReference type="Pfam" id="PF05572">
    <property type="entry name" value="Peptidase_M43"/>
    <property type="match status" value="1"/>
</dbReference>
<dbReference type="Gene3D" id="3.40.390.10">
    <property type="entry name" value="Collagenase (Catalytic Domain)"/>
    <property type="match status" value="1"/>
</dbReference>
<dbReference type="NCBIfam" id="TIGR04183">
    <property type="entry name" value="Por_Secre_tail"/>
    <property type="match status" value="1"/>
</dbReference>
<dbReference type="InterPro" id="IPR035986">
    <property type="entry name" value="PKD_dom_sf"/>
</dbReference>
<dbReference type="Gene3D" id="2.60.40.10">
    <property type="entry name" value="Immunoglobulins"/>
    <property type="match status" value="1"/>
</dbReference>
<dbReference type="Proteomes" id="UP001176891">
    <property type="component" value="Unassembled WGS sequence"/>
</dbReference>
<dbReference type="Pfam" id="PF20009">
    <property type="entry name" value="GEVED"/>
    <property type="match status" value="1"/>
</dbReference>
<reference evidence="11" key="1">
    <citation type="submission" date="2023-07" db="EMBL/GenBank/DDBJ databases">
        <title>Two novel species in the genus Flavivirga.</title>
        <authorList>
            <person name="Kwon K."/>
        </authorList>
    </citation>
    <scope>NUCLEOTIDE SEQUENCE</scope>
    <source>
        <strain evidence="11">KACC 14157</strain>
    </source>
</reference>
<feature type="domain" description="PKD" evidence="9">
    <location>
        <begin position="430"/>
        <end position="491"/>
    </location>
</feature>
<protein>
    <submittedName>
        <fullName evidence="11">M43 family zinc metalloprotease</fullName>
    </submittedName>
</protein>
<evidence type="ECO:0000259" key="9">
    <source>
        <dbReference type="PROSITE" id="PS50093"/>
    </source>
</evidence>
<dbReference type="Pfam" id="PF00801">
    <property type="entry name" value="PKD"/>
    <property type="match status" value="1"/>
</dbReference>
<dbReference type="RefSeq" id="WP_303284339.1">
    <property type="nucleotide sequence ID" value="NZ_BAABCZ010000007.1"/>
</dbReference>
<dbReference type="Pfam" id="PF18962">
    <property type="entry name" value="Por_Secre_tail"/>
    <property type="match status" value="1"/>
</dbReference>
<dbReference type="SUPFAM" id="SSF49299">
    <property type="entry name" value="PKD domain"/>
    <property type="match status" value="1"/>
</dbReference>
<dbReference type="EMBL" id="JAUOEM010000010">
    <property type="protein sequence ID" value="MDO5989672.1"/>
    <property type="molecule type" value="Genomic_DNA"/>
</dbReference>
<dbReference type="InterPro" id="IPR026444">
    <property type="entry name" value="Secre_tail"/>
</dbReference>
<evidence type="ECO:0000256" key="1">
    <source>
        <dbReference type="ARBA" id="ARBA00008721"/>
    </source>
</evidence>
<name>A0ABT8X6V8_9FLAO</name>
<keyword evidence="8" id="KW-1015">Disulfide bond</keyword>
<evidence type="ECO:0000256" key="7">
    <source>
        <dbReference type="ARBA" id="ARBA00023049"/>
    </source>
</evidence>
<keyword evidence="3" id="KW-0479">Metal-binding</keyword>
<organism evidence="11 12">
    <name type="scientific">Flavivirga amylovorans</name>
    <dbReference type="NCBI Taxonomy" id="870486"/>
    <lineage>
        <taxon>Bacteria</taxon>
        <taxon>Pseudomonadati</taxon>
        <taxon>Bacteroidota</taxon>
        <taxon>Flavobacteriia</taxon>
        <taxon>Flavobacteriales</taxon>
        <taxon>Flavobacteriaceae</taxon>
        <taxon>Flavivirga</taxon>
    </lineage>
</organism>
<evidence type="ECO:0000256" key="2">
    <source>
        <dbReference type="ARBA" id="ARBA00022670"/>
    </source>
</evidence>
<comment type="caution">
    <text evidence="11">The sequence shown here is derived from an EMBL/GenBank/DDBJ whole genome shotgun (WGS) entry which is preliminary data.</text>
</comment>
<dbReference type="SMART" id="SM00089">
    <property type="entry name" value="PKD"/>
    <property type="match status" value="1"/>
</dbReference>
<evidence type="ECO:0000256" key="6">
    <source>
        <dbReference type="ARBA" id="ARBA00022833"/>
    </source>
</evidence>
<keyword evidence="7 11" id="KW-0482">Metalloprotease</keyword>
<keyword evidence="6" id="KW-0862">Zinc</keyword>
<evidence type="ECO:0000256" key="3">
    <source>
        <dbReference type="ARBA" id="ARBA00022723"/>
    </source>
</evidence>
<gene>
    <name evidence="11" type="ORF">Q4Q39_19890</name>
</gene>
<dbReference type="InterPro" id="IPR007110">
    <property type="entry name" value="Ig-like_dom"/>
</dbReference>
<evidence type="ECO:0000256" key="5">
    <source>
        <dbReference type="ARBA" id="ARBA00022801"/>
    </source>
</evidence>
<dbReference type="InterPro" id="IPR000601">
    <property type="entry name" value="PKD_dom"/>
</dbReference>